<dbReference type="EnsemblPlants" id="OGLUM04G07580.1">
    <property type="protein sequence ID" value="OGLUM04G07580.1"/>
    <property type="gene ID" value="OGLUM04G07580"/>
</dbReference>
<keyword evidence="2" id="KW-1185">Reference proteome</keyword>
<name>A0A0D9ZJ01_9ORYZ</name>
<evidence type="ECO:0000313" key="2">
    <source>
        <dbReference type="Proteomes" id="UP000026961"/>
    </source>
</evidence>
<proteinExistence type="predicted"/>
<dbReference type="AlphaFoldDB" id="A0A0D9ZJ01"/>
<reference evidence="1" key="1">
    <citation type="submission" date="2015-04" db="UniProtKB">
        <authorList>
            <consortium name="EnsemblPlants"/>
        </authorList>
    </citation>
    <scope>IDENTIFICATION</scope>
</reference>
<sequence length="97" mass="11170">MSTLTIEVTVALFVKMDEVLRILPDLHLPRIEKQDLGSGTVEVPLVPKQDQITSSSRVPQYNKLVFLDFDRKEDLLPLLKRCEQFLHKKKVVEVDTP</sequence>
<organism evidence="1">
    <name type="scientific">Oryza glumipatula</name>
    <dbReference type="NCBI Taxonomy" id="40148"/>
    <lineage>
        <taxon>Eukaryota</taxon>
        <taxon>Viridiplantae</taxon>
        <taxon>Streptophyta</taxon>
        <taxon>Embryophyta</taxon>
        <taxon>Tracheophyta</taxon>
        <taxon>Spermatophyta</taxon>
        <taxon>Magnoliopsida</taxon>
        <taxon>Liliopsida</taxon>
        <taxon>Poales</taxon>
        <taxon>Poaceae</taxon>
        <taxon>BOP clade</taxon>
        <taxon>Oryzoideae</taxon>
        <taxon>Oryzeae</taxon>
        <taxon>Oryzinae</taxon>
        <taxon>Oryza</taxon>
    </lineage>
</organism>
<dbReference type="HOGENOM" id="CLU_2350183_0_0_1"/>
<dbReference type="Proteomes" id="UP000026961">
    <property type="component" value="Chromosome 4"/>
</dbReference>
<dbReference type="Gramene" id="OGLUM04G07580.1">
    <property type="protein sequence ID" value="OGLUM04G07580.1"/>
    <property type="gene ID" value="OGLUM04G07580"/>
</dbReference>
<protein>
    <submittedName>
        <fullName evidence="1">Uncharacterized protein</fullName>
    </submittedName>
</protein>
<evidence type="ECO:0000313" key="1">
    <source>
        <dbReference type="EnsemblPlants" id="OGLUM04G07580.1"/>
    </source>
</evidence>
<accession>A0A0D9ZJ01</accession>
<reference evidence="1" key="2">
    <citation type="submission" date="2018-05" db="EMBL/GenBank/DDBJ databases">
        <title>OgluRS3 (Oryza glumaepatula Reference Sequence Version 3).</title>
        <authorList>
            <person name="Zhang J."/>
            <person name="Kudrna D."/>
            <person name="Lee S."/>
            <person name="Talag J."/>
            <person name="Welchert J."/>
            <person name="Wing R.A."/>
        </authorList>
    </citation>
    <scope>NUCLEOTIDE SEQUENCE [LARGE SCALE GENOMIC DNA]</scope>
</reference>